<protein>
    <recommendedName>
        <fullName evidence="2">Fibronectin type-III domain-containing protein</fullName>
    </recommendedName>
</protein>
<proteinExistence type="predicted"/>
<dbReference type="InterPro" id="IPR013783">
    <property type="entry name" value="Ig-like_fold"/>
</dbReference>
<accession>A0A0G1CC20</accession>
<dbReference type="PROSITE" id="PS50853">
    <property type="entry name" value="FN3"/>
    <property type="match status" value="1"/>
</dbReference>
<organism evidence="3 4">
    <name type="scientific">Candidatus Gottesmanbacteria bacterium GW2011_GWA2_42_18</name>
    <dbReference type="NCBI Taxonomy" id="1618442"/>
    <lineage>
        <taxon>Bacteria</taxon>
        <taxon>Candidatus Gottesmaniibacteriota</taxon>
    </lineage>
</organism>
<dbReference type="CDD" id="cd00063">
    <property type="entry name" value="FN3"/>
    <property type="match status" value="1"/>
</dbReference>
<feature type="region of interest" description="Disordered" evidence="1">
    <location>
        <begin position="256"/>
        <end position="302"/>
    </location>
</feature>
<dbReference type="AlphaFoldDB" id="A0A0G1CC20"/>
<reference evidence="3 4" key="1">
    <citation type="journal article" date="2015" name="Nature">
        <title>rRNA introns, odd ribosomes, and small enigmatic genomes across a large radiation of phyla.</title>
        <authorList>
            <person name="Brown C.T."/>
            <person name="Hug L.A."/>
            <person name="Thomas B.C."/>
            <person name="Sharon I."/>
            <person name="Castelle C.J."/>
            <person name="Singh A."/>
            <person name="Wilkins M.J."/>
            <person name="Williams K.H."/>
            <person name="Banfield J.F."/>
        </authorList>
    </citation>
    <scope>NUCLEOTIDE SEQUENCE [LARGE SCALE GENOMIC DNA]</scope>
</reference>
<gene>
    <name evidence="3" type="ORF">UV09_C0008G0044</name>
</gene>
<dbReference type="SUPFAM" id="SSF49265">
    <property type="entry name" value="Fibronectin type III"/>
    <property type="match status" value="1"/>
</dbReference>
<evidence type="ECO:0000256" key="1">
    <source>
        <dbReference type="SAM" id="MobiDB-lite"/>
    </source>
</evidence>
<dbReference type="SMART" id="SM00060">
    <property type="entry name" value="FN3"/>
    <property type="match status" value="2"/>
</dbReference>
<feature type="domain" description="Fibronectin type-III" evidence="2">
    <location>
        <begin position="10"/>
        <end position="103"/>
    </location>
</feature>
<dbReference type="InterPro" id="IPR036116">
    <property type="entry name" value="FN3_sf"/>
</dbReference>
<dbReference type="Gene3D" id="2.60.40.10">
    <property type="entry name" value="Immunoglobulins"/>
    <property type="match status" value="2"/>
</dbReference>
<evidence type="ECO:0000313" key="4">
    <source>
        <dbReference type="Proteomes" id="UP000034320"/>
    </source>
</evidence>
<dbReference type="Proteomes" id="UP000034320">
    <property type="component" value="Unassembled WGS sequence"/>
</dbReference>
<name>A0A0G1CC20_9BACT</name>
<dbReference type="EMBL" id="LCDD01000008">
    <property type="protein sequence ID" value="KKS47178.1"/>
    <property type="molecule type" value="Genomic_DNA"/>
</dbReference>
<comment type="caution">
    <text evidence="3">The sequence shown here is derived from an EMBL/GenBank/DDBJ whole genome shotgun (WGS) entry which is preliminary data.</text>
</comment>
<dbReference type="Pfam" id="PF00041">
    <property type="entry name" value="fn3"/>
    <property type="match status" value="1"/>
</dbReference>
<evidence type="ECO:0000313" key="3">
    <source>
        <dbReference type="EMBL" id="KKS47178.1"/>
    </source>
</evidence>
<sequence length="302" mass="32424">MAGDCGGPYPPQPSRVSAKTGPGAGQVTISWDEVSYANRYAVAYGTESGHYLYGADNIGGQSSRSYSVGYLNPGQKYYFRLSAARDCSASPFSEEFSAVSGWGQVVMPKTPPTSAISAGQAGVSSNTSIVLKAWTGPGVGQVSLSYVSTDDADNYHLVYGEKRGEYQYGALNIGKTNSYTVSRLVPGRGYYFAIVPQKGDRALYTSEAVWARAYSRPAEVIQVEPNLIPQIINPTVIEEDDDNEEVNVPPVIDEGQQSLSEDENEVMGVTDERVGDPSYPDIGFEGNGEVPPTENLNYGFGD</sequence>
<dbReference type="InterPro" id="IPR003961">
    <property type="entry name" value="FN3_dom"/>
</dbReference>
<feature type="region of interest" description="Disordered" evidence="1">
    <location>
        <begin position="1"/>
        <end position="23"/>
    </location>
</feature>
<evidence type="ECO:0000259" key="2">
    <source>
        <dbReference type="PROSITE" id="PS50853"/>
    </source>
</evidence>